<evidence type="ECO:0000313" key="2">
    <source>
        <dbReference type="Proteomes" id="UP001055811"/>
    </source>
</evidence>
<comment type="caution">
    <text evidence="1">The sequence shown here is derived from an EMBL/GenBank/DDBJ whole genome shotgun (WGS) entry which is preliminary data.</text>
</comment>
<gene>
    <name evidence="1" type="ORF">L2E82_05710</name>
</gene>
<keyword evidence="2" id="KW-1185">Reference proteome</keyword>
<reference evidence="1 2" key="2">
    <citation type="journal article" date="2022" name="Mol. Ecol. Resour.">
        <title>The genomes of chicory, endive, great burdock and yacon provide insights into Asteraceae paleo-polyploidization history and plant inulin production.</title>
        <authorList>
            <person name="Fan W."/>
            <person name="Wang S."/>
            <person name="Wang H."/>
            <person name="Wang A."/>
            <person name="Jiang F."/>
            <person name="Liu H."/>
            <person name="Zhao H."/>
            <person name="Xu D."/>
            <person name="Zhang Y."/>
        </authorList>
    </citation>
    <scope>NUCLEOTIDE SEQUENCE [LARGE SCALE GENOMIC DNA]</scope>
    <source>
        <strain evidence="2">cv. Punajuju</strain>
        <tissue evidence="1">Leaves</tissue>
    </source>
</reference>
<sequence>MPSERAVRILYSIAMFSSNTRVLKEIVQLGMGKRRRNIEFLHWNIALAISRKPSLLSPRPSEVLQRELPRPPGSVVDFSAVGLIRKSLVRGDEDKSSFVPPTLIEHVDEMIRRVILVLLDHHD</sequence>
<proteinExistence type="predicted"/>
<reference evidence="2" key="1">
    <citation type="journal article" date="2022" name="Mol. Ecol. Resour.">
        <title>The genomes of chicory, endive, great burdock and yacon provide insights into Asteraceae palaeo-polyploidization history and plant inulin production.</title>
        <authorList>
            <person name="Fan W."/>
            <person name="Wang S."/>
            <person name="Wang H."/>
            <person name="Wang A."/>
            <person name="Jiang F."/>
            <person name="Liu H."/>
            <person name="Zhao H."/>
            <person name="Xu D."/>
            <person name="Zhang Y."/>
        </authorList>
    </citation>
    <scope>NUCLEOTIDE SEQUENCE [LARGE SCALE GENOMIC DNA]</scope>
    <source>
        <strain evidence="2">cv. Punajuju</strain>
    </source>
</reference>
<protein>
    <submittedName>
        <fullName evidence="1">Uncharacterized protein</fullName>
    </submittedName>
</protein>
<dbReference type="Proteomes" id="UP001055811">
    <property type="component" value="Linkage Group LG01"/>
</dbReference>
<dbReference type="EMBL" id="CM042009">
    <property type="protein sequence ID" value="KAI3791847.1"/>
    <property type="molecule type" value="Genomic_DNA"/>
</dbReference>
<name>A0ACB9HA70_CICIN</name>
<accession>A0ACB9HA70</accession>
<evidence type="ECO:0000313" key="1">
    <source>
        <dbReference type="EMBL" id="KAI3791847.1"/>
    </source>
</evidence>
<organism evidence="1 2">
    <name type="scientific">Cichorium intybus</name>
    <name type="common">Chicory</name>
    <dbReference type="NCBI Taxonomy" id="13427"/>
    <lineage>
        <taxon>Eukaryota</taxon>
        <taxon>Viridiplantae</taxon>
        <taxon>Streptophyta</taxon>
        <taxon>Embryophyta</taxon>
        <taxon>Tracheophyta</taxon>
        <taxon>Spermatophyta</taxon>
        <taxon>Magnoliopsida</taxon>
        <taxon>eudicotyledons</taxon>
        <taxon>Gunneridae</taxon>
        <taxon>Pentapetalae</taxon>
        <taxon>asterids</taxon>
        <taxon>campanulids</taxon>
        <taxon>Asterales</taxon>
        <taxon>Asteraceae</taxon>
        <taxon>Cichorioideae</taxon>
        <taxon>Cichorieae</taxon>
        <taxon>Cichoriinae</taxon>
        <taxon>Cichorium</taxon>
    </lineage>
</organism>